<dbReference type="RefSeq" id="WP_126946742.1">
    <property type="nucleotide sequence ID" value="NZ_RZHG01000018.1"/>
</dbReference>
<dbReference type="OrthoDB" id="6166075at2"/>
<proteinExistence type="predicted"/>
<reference evidence="1 2" key="1">
    <citation type="submission" date="2018-12" db="EMBL/GenBank/DDBJ databases">
        <title>three novel Halomonas strain isolated from plants.</title>
        <authorList>
            <person name="Sun C."/>
        </authorList>
    </citation>
    <scope>NUCLEOTIDE SEQUENCE [LARGE SCALE GENOMIC DNA]</scope>
    <source>
        <strain evidence="1 2">DSM 19434</strain>
    </source>
</reference>
<gene>
    <name evidence="1" type="ORF">ELY33_08530</name>
</gene>
<dbReference type="EMBL" id="RZHG01000018">
    <property type="protein sequence ID" value="RUR30848.1"/>
    <property type="molecule type" value="Genomic_DNA"/>
</dbReference>
<comment type="caution">
    <text evidence="1">The sequence shown here is derived from an EMBL/GenBank/DDBJ whole genome shotgun (WGS) entry which is preliminary data.</text>
</comment>
<dbReference type="AlphaFoldDB" id="A0A433KMI4"/>
<accession>A0A433KMI4</accession>
<evidence type="ECO:0000313" key="1">
    <source>
        <dbReference type="EMBL" id="RUR30848.1"/>
    </source>
</evidence>
<keyword evidence="2" id="KW-1185">Reference proteome</keyword>
<protein>
    <submittedName>
        <fullName evidence="1">Uncharacterized protein</fullName>
    </submittedName>
</protein>
<evidence type="ECO:0000313" key="2">
    <source>
        <dbReference type="Proteomes" id="UP000287336"/>
    </source>
</evidence>
<dbReference type="Proteomes" id="UP000287336">
    <property type="component" value="Unassembled WGS sequence"/>
</dbReference>
<sequence>MVYSATLLKRRQWHTLNTAAHCLSMMLSEEVTVAQVVELAQSGDIPIFVELSMPAWRLVEIGTVPEFHLSFSVQEHPVPHSPLLGMKVDTADTDCVLMGKYQLQIPSTFAQMGEWYVKDPDNDEAFIPGHRFRSLPSGKSFPERPARPAPEEWLFKRDDLESFASKLRSEAGEGEKQHRSSDEVKALEALGLLTEVIAYTGTDKHKYQWGEKPNCTQIAKAMETQAGNVSGMSEEKLKRLLGEALAAYAKSYR</sequence>
<name>A0A433KMI4_9GAMM</name>
<organism evidence="1 2">
    <name type="scientific">Vreelandella andesensis</name>
    <dbReference type="NCBI Taxonomy" id="447567"/>
    <lineage>
        <taxon>Bacteria</taxon>
        <taxon>Pseudomonadati</taxon>
        <taxon>Pseudomonadota</taxon>
        <taxon>Gammaproteobacteria</taxon>
        <taxon>Oceanospirillales</taxon>
        <taxon>Halomonadaceae</taxon>
        <taxon>Vreelandella</taxon>
    </lineage>
</organism>